<dbReference type="GO" id="GO:0002151">
    <property type="term" value="F:G-quadruplex RNA binding"/>
    <property type="evidence" value="ECO:0007669"/>
    <property type="project" value="InterPro"/>
</dbReference>
<dbReference type="AlphaFoldDB" id="A0A1I7XED9"/>
<accession>A0A1I7XED9</accession>
<evidence type="ECO:0000313" key="4">
    <source>
        <dbReference type="WBParaSite" id="Hba_16078"/>
    </source>
</evidence>
<dbReference type="PANTHER" id="PTHR13233:SF0">
    <property type="entry name" value="MICROSPHERULE PROTEIN 1"/>
    <property type="match status" value="1"/>
</dbReference>
<dbReference type="SUPFAM" id="SSF49879">
    <property type="entry name" value="SMAD/FHA domain"/>
    <property type="match status" value="1"/>
</dbReference>
<protein>
    <submittedName>
        <fullName evidence="4">FHA domain-containing protein</fullName>
    </submittedName>
</protein>
<organism evidence="3 4">
    <name type="scientific">Heterorhabditis bacteriophora</name>
    <name type="common">Entomopathogenic nematode worm</name>
    <dbReference type="NCBI Taxonomy" id="37862"/>
    <lineage>
        <taxon>Eukaryota</taxon>
        <taxon>Metazoa</taxon>
        <taxon>Ecdysozoa</taxon>
        <taxon>Nematoda</taxon>
        <taxon>Chromadorea</taxon>
        <taxon>Rhabditida</taxon>
        <taxon>Rhabditina</taxon>
        <taxon>Rhabditomorpha</taxon>
        <taxon>Strongyloidea</taxon>
        <taxon>Heterorhabditidae</taxon>
        <taxon>Heterorhabditis</taxon>
    </lineage>
</organism>
<dbReference type="InterPro" id="IPR037912">
    <property type="entry name" value="MCRS1"/>
</dbReference>
<dbReference type="WBParaSite" id="Hba_16078">
    <property type="protein sequence ID" value="Hba_16078"/>
    <property type="gene ID" value="Hba_16078"/>
</dbReference>
<evidence type="ECO:0000259" key="2">
    <source>
        <dbReference type="PROSITE" id="PS50006"/>
    </source>
</evidence>
<sequence>MYVEQNKKGNMTKHGGLGLLPGGGLTVVPPTDWERIERSTELTGDIVFDESRALRAAAARENAGREWSRIVVQPVTGIVNDSQMNAGALATLRGRVVRYVIRSDRVVLGRSTPKVKAEVNLAMEGPALKVSRKQAVIERQPATGEFMITNLGRRPIFVDGKSLIQNGKTHLVDNSIIQIALIRLVFRVGP</sequence>
<dbReference type="GO" id="GO:0071339">
    <property type="term" value="C:MLL1 complex"/>
    <property type="evidence" value="ECO:0007669"/>
    <property type="project" value="InterPro"/>
</dbReference>
<evidence type="ECO:0000256" key="1">
    <source>
        <dbReference type="SAM" id="MobiDB-lite"/>
    </source>
</evidence>
<feature type="region of interest" description="Disordered" evidence="1">
    <location>
        <begin position="1"/>
        <end position="23"/>
    </location>
</feature>
<dbReference type="GO" id="GO:0031011">
    <property type="term" value="C:Ino80 complex"/>
    <property type="evidence" value="ECO:0007669"/>
    <property type="project" value="InterPro"/>
</dbReference>
<proteinExistence type="predicted"/>
<dbReference type="PROSITE" id="PS50006">
    <property type="entry name" value="FHA_DOMAIN"/>
    <property type="match status" value="1"/>
</dbReference>
<dbReference type="Pfam" id="PF00498">
    <property type="entry name" value="FHA"/>
    <property type="match status" value="1"/>
</dbReference>
<keyword evidence="3" id="KW-1185">Reference proteome</keyword>
<dbReference type="PANTHER" id="PTHR13233">
    <property type="entry name" value="MICROSPHERULE PROTEIN 1"/>
    <property type="match status" value="1"/>
</dbReference>
<dbReference type="GO" id="GO:0045944">
    <property type="term" value="P:positive regulation of transcription by RNA polymerase II"/>
    <property type="evidence" value="ECO:0007669"/>
    <property type="project" value="TreeGrafter"/>
</dbReference>
<name>A0A1I7XED9_HETBA</name>
<evidence type="ECO:0000313" key="3">
    <source>
        <dbReference type="Proteomes" id="UP000095283"/>
    </source>
</evidence>
<dbReference type="InterPro" id="IPR000253">
    <property type="entry name" value="FHA_dom"/>
</dbReference>
<dbReference type="Gene3D" id="2.60.200.20">
    <property type="match status" value="1"/>
</dbReference>
<dbReference type="GO" id="GO:0044545">
    <property type="term" value="C:NSL complex"/>
    <property type="evidence" value="ECO:0007669"/>
    <property type="project" value="TreeGrafter"/>
</dbReference>
<dbReference type="Proteomes" id="UP000095283">
    <property type="component" value="Unplaced"/>
</dbReference>
<reference evidence="4" key="1">
    <citation type="submission" date="2016-11" db="UniProtKB">
        <authorList>
            <consortium name="WormBaseParasite"/>
        </authorList>
    </citation>
    <scope>IDENTIFICATION</scope>
</reference>
<dbReference type="InterPro" id="IPR008984">
    <property type="entry name" value="SMAD_FHA_dom_sf"/>
</dbReference>
<feature type="domain" description="FHA" evidence="2">
    <location>
        <begin position="106"/>
        <end position="163"/>
    </location>
</feature>